<name>A0A940X447_9GAMM</name>
<dbReference type="InterPro" id="IPR029068">
    <property type="entry name" value="Glyas_Bleomycin-R_OHBP_Dase"/>
</dbReference>
<dbReference type="Gene3D" id="3.10.180.10">
    <property type="entry name" value="2,3-Dihydroxybiphenyl 1,2-Dioxygenase, domain 1"/>
    <property type="match status" value="1"/>
</dbReference>
<proteinExistence type="predicted"/>
<gene>
    <name evidence="3" type="ORF">J5837_07590</name>
</gene>
<protein>
    <submittedName>
        <fullName evidence="3">VOC family protein</fullName>
    </submittedName>
</protein>
<keyword evidence="4" id="KW-1185">Reference proteome</keyword>
<dbReference type="InterPro" id="IPR025870">
    <property type="entry name" value="Glyoxalase-like_dom"/>
</dbReference>
<sequence length="346" mass="37489">MKPQRSKTRIRLRTLCSALILCATATAASAADTSRAAGGVGRTSEIDHALLWGRSIDQVSSVMAMKLGFQVRPGRNPDGVANRYVRFEDRSYLELFGIERADAKMDPGMQADQASLHGGPGARTFGLRSSILEQAHAWLQAQGFAPTPVFTASPDDPDGDGPTQPPRWRLFAFERPVLSSHLFYIDYSTLEATPARVVDTRVAYEHPNGARALSGIWLLSADTDADRKRFERMGFSGATPIRFPQIAARGYCIPVGEKRLLALQPDGAGVAAEALRQGGPQLLGVSIEVQDIDRAQRRVERGYDATMSRYRGLQGDAFLAPTQADLGLLVEFHASGSGMACAARSE</sequence>
<feature type="chain" id="PRO_5037582406" evidence="1">
    <location>
        <begin position="31"/>
        <end position="346"/>
    </location>
</feature>
<evidence type="ECO:0000259" key="2">
    <source>
        <dbReference type="Pfam" id="PF13468"/>
    </source>
</evidence>
<organism evidence="3 4">
    <name type="scientific">Pseudoxanthomonas helianthi</name>
    <dbReference type="NCBI Taxonomy" id="1453541"/>
    <lineage>
        <taxon>Bacteria</taxon>
        <taxon>Pseudomonadati</taxon>
        <taxon>Pseudomonadota</taxon>
        <taxon>Gammaproteobacteria</taxon>
        <taxon>Lysobacterales</taxon>
        <taxon>Lysobacteraceae</taxon>
        <taxon>Pseudoxanthomonas</taxon>
    </lineage>
</organism>
<evidence type="ECO:0000313" key="4">
    <source>
        <dbReference type="Proteomes" id="UP000673447"/>
    </source>
</evidence>
<reference evidence="3" key="1">
    <citation type="journal article" date="2016" name="Int. J. Syst. Evol. Microbiol.">
        <title>Pseudoxanthomonas helianthi sp. nov., isolated from roots of Jerusalem artichoke (Helianthus tuberosus).</title>
        <authorList>
            <person name="Kittiwongwattana C."/>
            <person name="Thawai C."/>
        </authorList>
    </citation>
    <scope>NUCLEOTIDE SEQUENCE</scope>
    <source>
        <strain evidence="3">110414</strain>
    </source>
</reference>
<reference evidence="3" key="2">
    <citation type="submission" date="2021-03" db="EMBL/GenBank/DDBJ databases">
        <authorList>
            <person name="Cao W."/>
        </authorList>
    </citation>
    <scope>NUCLEOTIDE SEQUENCE</scope>
    <source>
        <strain evidence="3">110414</strain>
    </source>
</reference>
<dbReference type="RefSeq" id="WP_210536060.1">
    <property type="nucleotide sequence ID" value="NZ_JAGKTC010000001.1"/>
</dbReference>
<accession>A0A940X447</accession>
<evidence type="ECO:0000313" key="3">
    <source>
        <dbReference type="EMBL" id="MBP3984289.1"/>
    </source>
</evidence>
<feature type="signal peptide" evidence="1">
    <location>
        <begin position="1"/>
        <end position="30"/>
    </location>
</feature>
<dbReference type="EMBL" id="JAGKTC010000001">
    <property type="protein sequence ID" value="MBP3984289.1"/>
    <property type="molecule type" value="Genomic_DNA"/>
</dbReference>
<evidence type="ECO:0000256" key="1">
    <source>
        <dbReference type="SAM" id="SignalP"/>
    </source>
</evidence>
<dbReference type="Proteomes" id="UP000673447">
    <property type="component" value="Unassembled WGS sequence"/>
</dbReference>
<feature type="domain" description="Glyoxalase-like" evidence="2">
    <location>
        <begin position="46"/>
        <end position="232"/>
    </location>
</feature>
<keyword evidence="1" id="KW-0732">Signal</keyword>
<dbReference type="SUPFAM" id="SSF54593">
    <property type="entry name" value="Glyoxalase/Bleomycin resistance protein/Dihydroxybiphenyl dioxygenase"/>
    <property type="match status" value="1"/>
</dbReference>
<dbReference type="Pfam" id="PF13468">
    <property type="entry name" value="Glyoxalase_3"/>
    <property type="match status" value="1"/>
</dbReference>
<comment type="caution">
    <text evidence="3">The sequence shown here is derived from an EMBL/GenBank/DDBJ whole genome shotgun (WGS) entry which is preliminary data.</text>
</comment>
<dbReference type="AlphaFoldDB" id="A0A940X447"/>